<sequence>MIKISRTLERCVNILRTVDTKMGYFGDKTVFKRLYSGNSTDSKKSDLYRQLYAKILACGPITLAEYMKEILIHPIAGYYMTRDVFGQKGDFTTSPEISQLFGEIIAIWMINEWRKISNGPIQLVELGPGRGTLISDILRVFKKFNLLDKVSVHLVEISPALSQLQAERLCTESRDNGPTASKKETSSVMHYREGVTKNGGVKIYWYYSVNDVPRKFSIFVAHEFFDALPIHKFQKTDKGWREILIDIVQETNEEKFRYVLSQTVTAACKVYLSPNERRDHVEISPQCFVIMDYMSQFLWECGGFALVIDYGHEREKSDTFRAFSRHKLHDPLLKPGTADLTADVDFLSMKEIAQKDNRLITFGPVTQKRFLKSLGIDLRLKMLLQNATSAQKQQIESGYHMITDEDKMGSCFKVLSLFPFILKDHLTKWPVVGFGEDEVKPRGKADSH</sequence>
<evidence type="ECO:0000256" key="7">
    <source>
        <dbReference type="RuleBase" id="RU364114"/>
    </source>
</evidence>
<comment type="catalytic activity">
    <reaction evidence="6 7">
        <text>L-arginyl-[protein] + 2 S-adenosyl-L-methionine = N(omega),N(omega)'-dimethyl-L-arginyl-[protein] + 2 S-adenosyl-L-homocysteine + 2 H(+)</text>
        <dbReference type="Rhea" id="RHEA:48108"/>
        <dbReference type="Rhea" id="RHEA-COMP:10532"/>
        <dbReference type="Rhea" id="RHEA-COMP:11992"/>
        <dbReference type="ChEBI" id="CHEBI:15378"/>
        <dbReference type="ChEBI" id="CHEBI:29965"/>
        <dbReference type="ChEBI" id="CHEBI:57856"/>
        <dbReference type="ChEBI" id="CHEBI:59789"/>
        <dbReference type="ChEBI" id="CHEBI:88221"/>
        <dbReference type="EC" id="2.1.1.320"/>
    </reaction>
</comment>
<dbReference type="PANTHER" id="PTHR12049">
    <property type="entry name" value="PROTEIN ARGININE METHYLTRANSFERASE NDUFAF7, MITOCHONDRIAL"/>
    <property type="match status" value="1"/>
</dbReference>
<dbReference type="Pfam" id="PF02636">
    <property type="entry name" value="Methyltransf_28"/>
    <property type="match status" value="1"/>
</dbReference>
<dbReference type="RefSeq" id="XP_014475689.1">
    <property type="nucleotide sequence ID" value="XM_014620203.1"/>
</dbReference>
<dbReference type="InterPro" id="IPR029063">
    <property type="entry name" value="SAM-dependent_MTases_sf"/>
</dbReference>
<evidence type="ECO:0000256" key="5">
    <source>
        <dbReference type="ARBA" id="ARBA00023128"/>
    </source>
</evidence>
<protein>
    <recommendedName>
        <fullName evidence="7">Protein arginine methyltransferase NDUFAF7</fullName>
        <ecNumber evidence="7">2.1.1.320</ecNumber>
    </recommendedName>
</protein>
<evidence type="ECO:0000256" key="1">
    <source>
        <dbReference type="ARBA" id="ARBA00004173"/>
    </source>
</evidence>
<evidence type="ECO:0000256" key="6">
    <source>
        <dbReference type="ARBA" id="ARBA00048612"/>
    </source>
</evidence>
<dbReference type="AlphaFoldDB" id="A0A6P3XCR7"/>
<evidence type="ECO:0000256" key="4">
    <source>
        <dbReference type="ARBA" id="ARBA00022679"/>
    </source>
</evidence>
<dbReference type="GO" id="GO:0005739">
    <property type="term" value="C:mitochondrion"/>
    <property type="evidence" value="ECO:0007669"/>
    <property type="project" value="UniProtKB-SubCell"/>
</dbReference>
<keyword evidence="8" id="KW-1185">Reference proteome</keyword>
<keyword evidence="4 7" id="KW-0808">Transferase</keyword>
<dbReference type="GO" id="GO:0035243">
    <property type="term" value="F:protein-arginine omega-N symmetric methyltransferase activity"/>
    <property type="evidence" value="ECO:0007669"/>
    <property type="project" value="UniProtKB-EC"/>
</dbReference>
<dbReference type="GO" id="GO:0032981">
    <property type="term" value="P:mitochondrial respiratory chain complex I assembly"/>
    <property type="evidence" value="ECO:0007669"/>
    <property type="project" value="TreeGrafter"/>
</dbReference>
<organism evidence="8 9">
    <name type="scientific">Dinoponera quadriceps</name>
    <name type="common">South American ant</name>
    <dbReference type="NCBI Taxonomy" id="609295"/>
    <lineage>
        <taxon>Eukaryota</taxon>
        <taxon>Metazoa</taxon>
        <taxon>Ecdysozoa</taxon>
        <taxon>Arthropoda</taxon>
        <taxon>Hexapoda</taxon>
        <taxon>Insecta</taxon>
        <taxon>Pterygota</taxon>
        <taxon>Neoptera</taxon>
        <taxon>Endopterygota</taxon>
        <taxon>Hymenoptera</taxon>
        <taxon>Apocrita</taxon>
        <taxon>Aculeata</taxon>
        <taxon>Formicoidea</taxon>
        <taxon>Formicidae</taxon>
        <taxon>Ponerinae</taxon>
        <taxon>Ponerini</taxon>
        <taxon>Dinoponera</taxon>
    </lineage>
</organism>
<dbReference type="SUPFAM" id="SSF53335">
    <property type="entry name" value="S-adenosyl-L-methionine-dependent methyltransferases"/>
    <property type="match status" value="1"/>
</dbReference>
<accession>A0A6P3XCR7</accession>
<dbReference type="PANTHER" id="PTHR12049:SF7">
    <property type="entry name" value="PROTEIN ARGININE METHYLTRANSFERASE NDUFAF7, MITOCHONDRIAL"/>
    <property type="match status" value="1"/>
</dbReference>
<reference evidence="9" key="1">
    <citation type="submission" date="2025-08" db="UniProtKB">
        <authorList>
            <consortium name="RefSeq"/>
        </authorList>
    </citation>
    <scope>IDENTIFICATION</scope>
</reference>
<dbReference type="EC" id="2.1.1.320" evidence="7"/>
<gene>
    <name evidence="9" type="primary">LOC106745004</name>
</gene>
<comment type="subcellular location">
    <subcellularLocation>
        <location evidence="1 7">Mitochondrion</location>
    </subcellularLocation>
</comment>
<dbReference type="OrthoDB" id="438553at2759"/>
<dbReference type="InterPro" id="IPR038375">
    <property type="entry name" value="NDUFAF7_sf"/>
</dbReference>
<dbReference type="GeneID" id="106745004"/>
<comment type="function">
    <text evidence="7">Arginine methyltransferase involved in the assembly or stability of mitochondrial NADH:ubiquinone oxidoreductase complex (complex I).</text>
</comment>
<dbReference type="Proteomes" id="UP000515204">
    <property type="component" value="Unplaced"/>
</dbReference>
<keyword evidence="3 7" id="KW-0489">Methyltransferase</keyword>
<evidence type="ECO:0000256" key="2">
    <source>
        <dbReference type="ARBA" id="ARBA00005891"/>
    </source>
</evidence>
<dbReference type="InterPro" id="IPR003788">
    <property type="entry name" value="NDUFAF7"/>
</dbReference>
<comment type="similarity">
    <text evidence="2 7">Belongs to the NDUFAF7 family.</text>
</comment>
<dbReference type="KEGG" id="dqu:106745004"/>
<dbReference type="GO" id="GO:0032259">
    <property type="term" value="P:methylation"/>
    <property type="evidence" value="ECO:0007669"/>
    <property type="project" value="UniProtKB-KW"/>
</dbReference>
<keyword evidence="5 7" id="KW-0496">Mitochondrion</keyword>
<proteinExistence type="inferred from homology"/>
<evidence type="ECO:0000313" key="9">
    <source>
        <dbReference type="RefSeq" id="XP_014475689.1"/>
    </source>
</evidence>
<evidence type="ECO:0000313" key="8">
    <source>
        <dbReference type="Proteomes" id="UP000515204"/>
    </source>
</evidence>
<dbReference type="Gene3D" id="3.40.50.12710">
    <property type="match status" value="1"/>
</dbReference>
<evidence type="ECO:0000256" key="3">
    <source>
        <dbReference type="ARBA" id="ARBA00022603"/>
    </source>
</evidence>
<name>A0A6P3XCR7_DINQU</name>